<evidence type="ECO:0000313" key="2">
    <source>
        <dbReference type="Proteomes" id="UP000029736"/>
    </source>
</evidence>
<dbReference type="RefSeq" id="WP_044228283.1">
    <property type="nucleotide sequence ID" value="NZ_JBKAGJ010000004.1"/>
</dbReference>
<gene>
    <name evidence="1" type="ORF">IX84_27650</name>
</gene>
<evidence type="ECO:0000313" key="1">
    <source>
        <dbReference type="EMBL" id="KGE85294.1"/>
    </source>
</evidence>
<proteinExistence type="predicted"/>
<dbReference type="AlphaFoldDB" id="A0A098RYS8"/>
<reference evidence="1 2" key="1">
    <citation type="journal article" date="2014" name="Int. J. Syst. Evol. Microbiol.">
        <title>Phaeodactylibacter xiamenensis gen. nov., sp. nov., a member of the family Saprospiraceae isolated from the marine alga Phaeodactylum tricornutum.</title>
        <authorList>
            <person name="Chen Z.Jr."/>
            <person name="Lei X."/>
            <person name="Lai Q."/>
            <person name="Li Y."/>
            <person name="Zhang B."/>
            <person name="Zhang J."/>
            <person name="Zhang H."/>
            <person name="Yang L."/>
            <person name="Zheng W."/>
            <person name="Tian Y."/>
            <person name="Yu Z."/>
            <person name="Xu H.Jr."/>
            <person name="Zheng T."/>
        </authorList>
    </citation>
    <scope>NUCLEOTIDE SEQUENCE [LARGE SCALE GENOMIC DNA]</scope>
    <source>
        <strain evidence="1 2">KD52</strain>
    </source>
</reference>
<dbReference type="EMBL" id="JPOS01000090">
    <property type="protein sequence ID" value="KGE85294.1"/>
    <property type="molecule type" value="Genomic_DNA"/>
</dbReference>
<dbReference type="Proteomes" id="UP000029736">
    <property type="component" value="Unassembled WGS sequence"/>
</dbReference>
<comment type="caution">
    <text evidence="1">The sequence shown here is derived from an EMBL/GenBank/DDBJ whole genome shotgun (WGS) entry which is preliminary data.</text>
</comment>
<sequence length="93" mass="10577">MTELNSLLRAELDKANLIDELQKLLGAELNKSGKRTKEAFAGDDKDEQIKRAAYHSGITKAFDMLLTLKRDHFYKAGQQLKQSTTRTDQHSKL</sequence>
<organism evidence="1 2">
    <name type="scientific">Phaeodactylibacter xiamenensis</name>
    <dbReference type="NCBI Taxonomy" id="1524460"/>
    <lineage>
        <taxon>Bacteria</taxon>
        <taxon>Pseudomonadati</taxon>
        <taxon>Bacteroidota</taxon>
        <taxon>Saprospiria</taxon>
        <taxon>Saprospirales</taxon>
        <taxon>Haliscomenobacteraceae</taxon>
        <taxon>Phaeodactylibacter</taxon>
    </lineage>
</organism>
<name>A0A098RYS8_9BACT</name>
<protein>
    <submittedName>
        <fullName evidence="1">Uncharacterized protein</fullName>
    </submittedName>
</protein>
<accession>A0A098RYS8</accession>
<keyword evidence="2" id="KW-1185">Reference proteome</keyword>